<dbReference type="RefSeq" id="WP_161085144.1">
    <property type="nucleotide sequence ID" value="NZ_WWCX01000038.1"/>
</dbReference>
<organism evidence="3 4">
    <name type="scientific">Duganella vulcania</name>
    <dbReference type="NCBI Taxonomy" id="2692166"/>
    <lineage>
        <taxon>Bacteria</taxon>
        <taxon>Pseudomonadati</taxon>
        <taxon>Pseudomonadota</taxon>
        <taxon>Betaproteobacteria</taxon>
        <taxon>Burkholderiales</taxon>
        <taxon>Oxalobacteraceae</taxon>
        <taxon>Telluria group</taxon>
        <taxon>Duganella</taxon>
    </lineage>
</organism>
<evidence type="ECO:0000259" key="1">
    <source>
        <dbReference type="Pfam" id="PF04471"/>
    </source>
</evidence>
<sequence>MPNYDFKQLSPHDFEVLSRDLIQARDQVFLESFKSGKDDGIDFRHASATGAIIVQCKHYAESGLARLLRDLTSEAGKVAKLRPTRYILVTSVGLSPHNKTAIQNMFGIPLATGDILGKDDLNNLLSVHSDVENRHFKLWLASKAVLDRALHNASVVQSEFEVERVYSDIKRYVSSDAYPRAQNMLSNDHVAIISGPPGVGKTTLAKMLLYYFTSEGYEPISILTDFQTGRERFHQGRKQIFYFDDFIGATFLGERATAFTRNEDRAILDFIELIKGSPNARLVMTTREHILMQAIATSEKLKHSDLIGSRCVLEIRDYSLGQRAEILYNHVYFSDLPENYRTVLLTNRFYHEIVKHKKFNPRLIEWLSTFRRVKDVGPEQYADFVRGLLANPAEIWRHAYEHQISSAAHSLLLALYSVGGRIGPLTLERLFQNLHGLRAQRYGFATSPADWRSALAELNGSFIRPGVVIEVIDPSVLDMLNMVVLDDVPNALDMIEGAIRFEQVRRIWNFARADAPAVMRYLMAESDRVAVAFERLLHAPSYLKVSGGITRIDDSIETRVSLLLQVAEVLSSASLSKVAVASVEKLIADWNETPADIGDGVELLAKIESSSVQFNTAKPETRKRIIFALAASAREGCTSDEFHDLLKTIRPEEVDPPLHQLLEAAARNYRESHFRVELGECQSEVEYSTLERGLAAIAGFTNVDFEGPLHAVEEAQAEFIERQEAYADQQADDWKEMRHEQLDTDKTIDDLFDSLRCS</sequence>
<feature type="domain" description="Novel STAND NTPase 3" evidence="2">
    <location>
        <begin position="172"/>
        <end position="333"/>
    </location>
</feature>
<protein>
    <recommendedName>
        <fullName evidence="5">Restriction endonuclease type IV Mrr domain-containing protein</fullName>
    </recommendedName>
</protein>
<evidence type="ECO:0000313" key="3">
    <source>
        <dbReference type="EMBL" id="MYM96069.1"/>
    </source>
</evidence>
<dbReference type="Gene3D" id="3.40.50.300">
    <property type="entry name" value="P-loop containing nucleotide triphosphate hydrolases"/>
    <property type="match status" value="1"/>
</dbReference>
<dbReference type="GO" id="GO:0004519">
    <property type="term" value="F:endonuclease activity"/>
    <property type="evidence" value="ECO:0007669"/>
    <property type="project" value="InterPro"/>
</dbReference>
<accession>A0A845GU44</accession>
<proteinExistence type="predicted"/>
<dbReference type="GO" id="GO:0009307">
    <property type="term" value="P:DNA restriction-modification system"/>
    <property type="evidence" value="ECO:0007669"/>
    <property type="project" value="InterPro"/>
</dbReference>
<dbReference type="AlphaFoldDB" id="A0A845GU44"/>
<dbReference type="InterPro" id="IPR049050">
    <property type="entry name" value="nSTAND3"/>
</dbReference>
<dbReference type="InterPro" id="IPR007560">
    <property type="entry name" value="Restrct_endonuc_IV_Mrr"/>
</dbReference>
<evidence type="ECO:0000313" key="4">
    <source>
        <dbReference type="Proteomes" id="UP000447355"/>
    </source>
</evidence>
<dbReference type="SUPFAM" id="SSF52540">
    <property type="entry name" value="P-loop containing nucleoside triphosphate hydrolases"/>
    <property type="match status" value="2"/>
</dbReference>
<dbReference type="Pfam" id="PF04471">
    <property type="entry name" value="Mrr_cat"/>
    <property type="match status" value="1"/>
</dbReference>
<dbReference type="Pfam" id="PF20720">
    <property type="entry name" value="nSTAND3"/>
    <property type="match status" value="1"/>
</dbReference>
<comment type="caution">
    <text evidence="3">The sequence shown here is derived from an EMBL/GenBank/DDBJ whole genome shotgun (WGS) entry which is preliminary data.</text>
</comment>
<reference evidence="3" key="1">
    <citation type="submission" date="2019-12" db="EMBL/GenBank/DDBJ databases">
        <title>Novel species isolated from a subtropical stream in China.</title>
        <authorList>
            <person name="Lu H."/>
        </authorList>
    </citation>
    <scope>NUCLEOTIDE SEQUENCE [LARGE SCALE GENOMIC DNA]</scope>
    <source>
        <strain evidence="3">FT81W</strain>
    </source>
</reference>
<gene>
    <name evidence="3" type="ORF">GTP90_19590</name>
</gene>
<dbReference type="InterPro" id="IPR027417">
    <property type="entry name" value="P-loop_NTPase"/>
</dbReference>
<name>A0A845GU44_9BURK</name>
<dbReference type="GO" id="GO:0003677">
    <property type="term" value="F:DNA binding"/>
    <property type="evidence" value="ECO:0007669"/>
    <property type="project" value="InterPro"/>
</dbReference>
<evidence type="ECO:0008006" key="5">
    <source>
        <dbReference type="Google" id="ProtNLM"/>
    </source>
</evidence>
<dbReference type="Proteomes" id="UP000447355">
    <property type="component" value="Unassembled WGS sequence"/>
</dbReference>
<evidence type="ECO:0000259" key="2">
    <source>
        <dbReference type="Pfam" id="PF20720"/>
    </source>
</evidence>
<dbReference type="EMBL" id="WWCX01000038">
    <property type="protein sequence ID" value="MYM96069.1"/>
    <property type="molecule type" value="Genomic_DNA"/>
</dbReference>
<feature type="domain" description="Restriction endonuclease type IV Mrr" evidence="1">
    <location>
        <begin position="7"/>
        <end position="116"/>
    </location>
</feature>